<evidence type="ECO:0000313" key="2">
    <source>
        <dbReference type="EMBL" id="KFO25579.1"/>
    </source>
</evidence>
<accession>A0A091D0G9</accession>
<dbReference type="PROSITE" id="PS51269">
    <property type="entry name" value="COMM"/>
    <property type="match status" value="1"/>
</dbReference>
<dbReference type="AlphaFoldDB" id="A0A091D0G9"/>
<dbReference type="InterPro" id="IPR017920">
    <property type="entry name" value="COMM"/>
</dbReference>
<keyword evidence="3" id="KW-1185">Reference proteome</keyword>
<proteinExistence type="predicted"/>
<dbReference type="EMBL" id="KN123351">
    <property type="protein sequence ID" value="KFO25579.1"/>
    <property type="molecule type" value="Genomic_DNA"/>
</dbReference>
<feature type="domain" description="COMM" evidence="1">
    <location>
        <begin position="8"/>
        <end position="73"/>
    </location>
</feature>
<organism evidence="2 3">
    <name type="scientific">Fukomys damarensis</name>
    <name type="common">Damaraland mole rat</name>
    <name type="synonym">Cryptomys damarensis</name>
    <dbReference type="NCBI Taxonomy" id="885580"/>
    <lineage>
        <taxon>Eukaryota</taxon>
        <taxon>Metazoa</taxon>
        <taxon>Chordata</taxon>
        <taxon>Craniata</taxon>
        <taxon>Vertebrata</taxon>
        <taxon>Euteleostomi</taxon>
        <taxon>Mammalia</taxon>
        <taxon>Eutheria</taxon>
        <taxon>Euarchontoglires</taxon>
        <taxon>Glires</taxon>
        <taxon>Rodentia</taxon>
        <taxon>Hystricomorpha</taxon>
        <taxon>Bathyergidae</taxon>
        <taxon>Fukomys</taxon>
    </lineage>
</organism>
<evidence type="ECO:0000259" key="1">
    <source>
        <dbReference type="PROSITE" id="PS51269"/>
    </source>
</evidence>
<name>A0A091D0G9_FUKDA</name>
<evidence type="ECO:0000313" key="3">
    <source>
        <dbReference type="Proteomes" id="UP000028990"/>
    </source>
</evidence>
<protein>
    <submittedName>
        <fullName evidence="2">COMM domain-containing protein 8</fullName>
    </submittedName>
</protein>
<dbReference type="Proteomes" id="UP000028990">
    <property type="component" value="Unassembled WGS sequence"/>
</dbReference>
<sequence length="89" mass="10047">MVGVCSAQLQDSDWPLKLSSDEIATLQMLLFNLHLDVEENGEVKPHSVQTSKEELRNLINSLEAAHKVVQQLKEPETMNASTIRFHGYD</sequence>
<gene>
    <name evidence="2" type="ORF">H920_13087</name>
</gene>
<dbReference type="Pfam" id="PF07258">
    <property type="entry name" value="COMM_domain"/>
    <property type="match status" value="1"/>
</dbReference>
<reference evidence="2 3" key="1">
    <citation type="submission" date="2013-11" db="EMBL/GenBank/DDBJ databases">
        <title>The Damaraland mole rat (Fukomys damarensis) genome and evolution of African mole rats.</title>
        <authorList>
            <person name="Gladyshev V.N."/>
            <person name="Fang X."/>
        </authorList>
    </citation>
    <scope>NUCLEOTIDE SEQUENCE [LARGE SCALE GENOMIC DNA]</scope>
    <source>
        <tissue evidence="2">Liver</tissue>
    </source>
</reference>